<keyword evidence="2" id="KW-0472">Membrane</keyword>
<reference evidence="3" key="1">
    <citation type="submission" date="2020-08" db="EMBL/GenBank/DDBJ databases">
        <title>Genome public.</title>
        <authorList>
            <person name="Liu C."/>
            <person name="Sun Q."/>
        </authorList>
    </citation>
    <scope>NUCLEOTIDE SEQUENCE</scope>
    <source>
        <strain evidence="3">NSJ-52</strain>
    </source>
</reference>
<sequence>MATAVAARKKTRYAAPRATYGNVAYDLDYAQTAARPLHGGEEVLQPRPLVRPREQTVARPKVRTREAGRVSPFAVVGFLAVGVFAILVLMSYIQITVLSDDIAGLKTELTALQNQETKLRVQYELAFDLASIEAKVTSDGSMVKPQSGQILYLDLSEPDSVTLFNDKEKPLEGVEGALAGIREVFENVVEYFK</sequence>
<dbReference type="RefSeq" id="WP_155147186.1">
    <property type="nucleotide sequence ID" value="NZ_JACOPQ010000006.1"/>
</dbReference>
<dbReference type="EMBL" id="JACOPQ010000006">
    <property type="protein sequence ID" value="MBC5737172.1"/>
    <property type="molecule type" value="Genomic_DNA"/>
</dbReference>
<keyword evidence="4" id="KW-1185">Reference proteome</keyword>
<dbReference type="AlphaFoldDB" id="A0A8J6JKY5"/>
<evidence type="ECO:0000313" key="4">
    <source>
        <dbReference type="Proteomes" id="UP000607645"/>
    </source>
</evidence>
<feature type="coiled-coil region" evidence="1">
    <location>
        <begin position="95"/>
        <end position="122"/>
    </location>
</feature>
<keyword evidence="2" id="KW-0812">Transmembrane</keyword>
<name>A0A8J6JKY5_9FIRM</name>
<evidence type="ECO:0000256" key="1">
    <source>
        <dbReference type="SAM" id="Coils"/>
    </source>
</evidence>
<evidence type="ECO:0000256" key="2">
    <source>
        <dbReference type="SAM" id="Phobius"/>
    </source>
</evidence>
<gene>
    <name evidence="3" type="ORF">H8S62_09135</name>
</gene>
<proteinExistence type="predicted"/>
<keyword evidence="1" id="KW-0175">Coiled coil</keyword>
<accession>A0A8J6JKY5</accession>
<evidence type="ECO:0008006" key="5">
    <source>
        <dbReference type="Google" id="ProtNLM"/>
    </source>
</evidence>
<keyword evidence="2" id="KW-1133">Transmembrane helix</keyword>
<comment type="caution">
    <text evidence="3">The sequence shown here is derived from an EMBL/GenBank/DDBJ whole genome shotgun (WGS) entry which is preliminary data.</text>
</comment>
<dbReference type="Proteomes" id="UP000607645">
    <property type="component" value="Unassembled WGS sequence"/>
</dbReference>
<evidence type="ECO:0000313" key="3">
    <source>
        <dbReference type="EMBL" id="MBC5737172.1"/>
    </source>
</evidence>
<organism evidence="3 4">
    <name type="scientific">Lawsonibacter faecis</name>
    <dbReference type="NCBI Taxonomy" id="2763052"/>
    <lineage>
        <taxon>Bacteria</taxon>
        <taxon>Bacillati</taxon>
        <taxon>Bacillota</taxon>
        <taxon>Clostridia</taxon>
        <taxon>Eubacteriales</taxon>
        <taxon>Oscillospiraceae</taxon>
        <taxon>Lawsonibacter</taxon>
    </lineage>
</organism>
<protein>
    <recommendedName>
        <fullName evidence="5">Cell division protein FtsL</fullName>
    </recommendedName>
</protein>
<feature type="transmembrane region" description="Helical" evidence="2">
    <location>
        <begin position="73"/>
        <end position="93"/>
    </location>
</feature>